<dbReference type="InterPro" id="IPR043132">
    <property type="entry name" value="BCAT-like_C"/>
</dbReference>
<sequence>MITPDAPFLFFDDARRDNAAPSRLYQRPDQILTATGPSQLPELFSSLRQARLDGYHAAGYLGYEAGYALQHASFAAVADQNAPLAWFGLFKDYQIVDRTAVASYLPNPAGAYLSAVQLEITASEYHAAFAKVQEYIRAGDIYQANLTFRAAARYAGSPLALYAAIRANAAAGYGAAVWTGKEWILSFSPELFFSCRQGQVTARPMKGTASRCADPDRDKAAAEKLRSDPKQRAENLMIVDLLRNDLSRICVPGSVEVPDLFRVESYPTVHQMTSTVTGSLEKGRDAVDLIEAIFPCGSITGAPKIRAMEIISEIEHSARGIYCGSIGRIDQDGDAAFNVAIRTFSLDEEAKQISFGLGSGVVADSVAGDEWAECLAKGEFAKMAGYGFDLIETMRFEPADGLIRLELHLERMKESARALGFEFDRHAARNQLHAVTFHLESPSKVRLLLSRAGSIAIEVRPLPQPPSSDWQVAITRLPVARDDFRLCHKCSDRAFYDDARKQYAPADEVLFTDADGYLTEGSFTSIFLARDGKLLTPPVARGLLPSILRRELIENGEAIEADLRPADLEDGFFVGNSLRGLISARIHRS</sequence>
<dbReference type="InterPro" id="IPR036038">
    <property type="entry name" value="Aminotransferase-like"/>
</dbReference>
<feature type="compositionally biased region" description="Basic and acidic residues" evidence="2">
    <location>
        <begin position="213"/>
        <end position="226"/>
    </location>
</feature>
<dbReference type="InterPro" id="IPR001544">
    <property type="entry name" value="Aminotrans_IV"/>
</dbReference>
<dbReference type="Gene3D" id="3.20.10.10">
    <property type="entry name" value="D-amino Acid Aminotransferase, subunit A, domain 2"/>
    <property type="match status" value="1"/>
</dbReference>
<dbReference type="EMBL" id="JBHSDH010000010">
    <property type="protein sequence ID" value="MFC4291294.1"/>
    <property type="molecule type" value="Genomic_DNA"/>
</dbReference>
<keyword evidence="4" id="KW-0808">Transferase</keyword>
<gene>
    <name evidence="4" type="primary">pabB</name>
    <name evidence="4" type="ORF">ACFOWX_02580</name>
</gene>
<proteinExistence type="predicted"/>
<dbReference type="Pfam" id="PF00425">
    <property type="entry name" value="Chorismate_bind"/>
    <property type="match status" value="1"/>
</dbReference>
<dbReference type="Gene3D" id="3.60.120.10">
    <property type="entry name" value="Anthranilate synthase"/>
    <property type="match status" value="1"/>
</dbReference>
<dbReference type="InterPro" id="IPR019999">
    <property type="entry name" value="Anth_synth_I-like"/>
</dbReference>
<dbReference type="InterPro" id="IPR005801">
    <property type="entry name" value="ADC_synthase"/>
</dbReference>
<dbReference type="NCBIfam" id="TIGR00553">
    <property type="entry name" value="pabB"/>
    <property type="match status" value="1"/>
</dbReference>
<dbReference type="PANTHER" id="PTHR11236">
    <property type="entry name" value="AMINOBENZOATE/ANTHRANILATE SYNTHASE"/>
    <property type="match status" value="1"/>
</dbReference>
<dbReference type="Pfam" id="PF01063">
    <property type="entry name" value="Aminotran_4"/>
    <property type="match status" value="1"/>
</dbReference>
<dbReference type="PANTHER" id="PTHR11236:SF50">
    <property type="entry name" value="AMINODEOXYCHORISMATE SYNTHASE COMPONENT 1"/>
    <property type="match status" value="1"/>
</dbReference>
<dbReference type="Gene3D" id="3.30.470.10">
    <property type="match status" value="1"/>
</dbReference>
<keyword evidence="4" id="KW-0032">Aminotransferase</keyword>
<dbReference type="Proteomes" id="UP001595887">
    <property type="component" value="Unassembled WGS sequence"/>
</dbReference>
<dbReference type="SUPFAM" id="SSF56752">
    <property type="entry name" value="D-aminoacid aminotransferase-like PLP-dependent enzymes"/>
    <property type="match status" value="1"/>
</dbReference>
<protein>
    <recommendedName>
        <fullName evidence="1">Probable branched-chain-amino-acid aminotransferase</fullName>
    </recommendedName>
</protein>
<dbReference type="PRINTS" id="PR00095">
    <property type="entry name" value="ANTSNTHASEI"/>
</dbReference>
<evidence type="ECO:0000313" key="4">
    <source>
        <dbReference type="EMBL" id="MFC4291294.1"/>
    </source>
</evidence>
<dbReference type="GO" id="GO:0046820">
    <property type="term" value="F:4-amino-4-deoxychorismate synthase activity"/>
    <property type="evidence" value="ECO:0007669"/>
    <property type="project" value="UniProtKB-EC"/>
</dbReference>
<dbReference type="SUPFAM" id="SSF56322">
    <property type="entry name" value="ADC synthase"/>
    <property type="match status" value="1"/>
</dbReference>
<dbReference type="RefSeq" id="WP_381420985.1">
    <property type="nucleotide sequence ID" value="NZ_JBHSDH010000010.1"/>
</dbReference>
<reference evidence="5" key="1">
    <citation type="journal article" date="2019" name="Int. J. Syst. Evol. Microbiol.">
        <title>The Global Catalogue of Microorganisms (GCM) 10K type strain sequencing project: providing services to taxonomists for standard genome sequencing and annotation.</title>
        <authorList>
            <consortium name="The Broad Institute Genomics Platform"/>
            <consortium name="The Broad Institute Genome Sequencing Center for Infectious Disease"/>
            <person name="Wu L."/>
            <person name="Ma J."/>
        </authorList>
    </citation>
    <scope>NUCLEOTIDE SEQUENCE [LARGE SCALE GENOMIC DNA]</scope>
    <source>
        <strain evidence="5">CECT 8531</strain>
    </source>
</reference>
<feature type="domain" description="Chorismate-utilising enzyme C-terminal" evidence="3">
    <location>
        <begin position="123"/>
        <end position="377"/>
    </location>
</feature>
<name>A0ABV8RDA1_9SPHN</name>
<comment type="caution">
    <text evidence="4">The sequence shown here is derived from an EMBL/GenBank/DDBJ whole genome shotgun (WGS) entry which is preliminary data.</text>
</comment>
<evidence type="ECO:0000256" key="2">
    <source>
        <dbReference type="SAM" id="MobiDB-lite"/>
    </source>
</evidence>
<dbReference type="InterPro" id="IPR015890">
    <property type="entry name" value="Chorismate_C"/>
</dbReference>
<feature type="region of interest" description="Disordered" evidence="2">
    <location>
        <begin position="206"/>
        <end position="226"/>
    </location>
</feature>
<dbReference type="InterPro" id="IPR005802">
    <property type="entry name" value="ADC_synth_comp_1"/>
</dbReference>
<dbReference type="InterPro" id="IPR043131">
    <property type="entry name" value="BCAT-like_N"/>
</dbReference>
<evidence type="ECO:0000313" key="5">
    <source>
        <dbReference type="Proteomes" id="UP001595887"/>
    </source>
</evidence>
<accession>A0ABV8RDA1</accession>
<organism evidence="4 5">
    <name type="scientific">Sphingorhabdus arenilitoris</name>
    <dbReference type="NCBI Taxonomy" id="1490041"/>
    <lineage>
        <taxon>Bacteria</taxon>
        <taxon>Pseudomonadati</taxon>
        <taxon>Pseudomonadota</taxon>
        <taxon>Alphaproteobacteria</taxon>
        <taxon>Sphingomonadales</taxon>
        <taxon>Sphingomonadaceae</taxon>
        <taxon>Sphingorhabdus</taxon>
    </lineage>
</organism>
<keyword evidence="5" id="KW-1185">Reference proteome</keyword>
<evidence type="ECO:0000256" key="1">
    <source>
        <dbReference type="ARBA" id="ARBA00014472"/>
    </source>
</evidence>
<evidence type="ECO:0000259" key="3">
    <source>
        <dbReference type="Pfam" id="PF00425"/>
    </source>
</evidence>